<reference evidence="2 3" key="1">
    <citation type="journal article" date="2019" name="Nat. Med.">
        <title>A library of human gut bacterial isolates paired with longitudinal multiomics data enables mechanistic microbiome research.</title>
        <authorList>
            <person name="Poyet M."/>
            <person name="Groussin M."/>
            <person name="Gibbons S.M."/>
            <person name="Avila-Pacheco J."/>
            <person name="Jiang X."/>
            <person name="Kearney S.M."/>
            <person name="Perrotta A.R."/>
            <person name="Berdy B."/>
            <person name="Zhao S."/>
            <person name="Lieberman T.D."/>
            <person name="Swanson P.K."/>
            <person name="Smith M."/>
            <person name="Roesemann S."/>
            <person name="Alexander J.E."/>
            <person name="Rich S.A."/>
            <person name="Livny J."/>
            <person name="Vlamakis H."/>
            <person name="Clish C."/>
            <person name="Bullock K."/>
            <person name="Deik A."/>
            <person name="Scott J."/>
            <person name="Pierce K.A."/>
            <person name="Xavier R.J."/>
            <person name="Alm E.J."/>
        </authorList>
    </citation>
    <scope>NUCLEOTIDE SEQUENCE [LARGE SCALE GENOMIC DNA]</scope>
    <source>
        <strain evidence="2 3">BIOML-A6</strain>
    </source>
</reference>
<feature type="domain" description="Glycosyl transferase family 1" evidence="1">
    <location>
        <begin position="219"/>
        <end position="295"/>
    </location>
</feature>
<dbReference type="EMBL" id="WCTM01000007">
    <property type="protein sequence ID" value="KAB4241661.1"/>
    <property type="molecule type" value="Genomic_DNA"/>
</dbReference>
<dbReference type="GO" id="GO:0016757">
    <property type="term" value="F:glycosyltransferase activity"/>
    <property type="evidence" value="ECO:0007669"/>
    <property type="project" value="InterPro"/>
</dbReference>
<name>A0A4Q5E7V5_BACUN</name>
<dbReference type="SUPFAM" id="SSF53756">
    <property type="entry name" value="UDP-Glycosyltransferase/glycogen phosphorylase"/>
    <property type="match status" value="1"/>
</dbReference>
<proteinExistence type="predicted"/>
<sequence length="316" mass="37226">MRKKIVKIDLNNKVYGGRVYENLAIDLLKDTFEFKRVFLIKYRIKVFNIPRILFLYIKYRFFYRGSLLLTNQTTWFAGRYSHNIVVVHHLDNSFSYGTSSFYQTFCEKALYCNRNRFARVVTVADCWRKMLEKDDFKNVTVIYNSFNPNLYRFSKKDKERFKRQYGFNDKPLIYLGNCLKKKGVVETYNSLKYIDAYFVTSGNKDVELPIPNLTLSFEEYRLLLAASDIVITMSLFKEGWNRVAHEAVLCGTPVIGSGKGGMEELLMMSEQTISTSFEDLPHHVNRILEDKPIPNSYSLMKFDLHYFKKCWKAVLL</sequence>
<dbReference type="RefSeq" id="WP_130081284.1">
    <property type="nucleotide sequence ID" value="NZ_RCXX01000007.1"/>
</dbReference>
<gene>
    <name evidence="2" type="ORF">GAP41_13030</name>
</gene>
<protein>
    <submittedName>
        <fullName evidence="2">Glycosyltransferase family 4 protein</fullName>
    </submittedName>
</protein>
<evidence type="ECO:0000259" key="1">
    <source>
        <dbReference type="Pfam" id="PF00534"/>
    </source>
</evidence>
<evidence type="ECO:0000313" key="3">
    <source>
        <dbReference type="Proteomes" id="UP000431575"/>
    </source>
</evidence>
<keyword evidence="2" id="KW-0808">Transferase</keyword>
<organism evidence="2 3">
    <name type="scientific">Bacteroides uniformis</name>
    <dbReference type="NCBI Taxonomy" id="820"/>
    <lineage>
        <taxon>Bacteria</taxon>
        <taxon>Pseudomonadati</taxon>
        <taxon>Bacteroidota</taxon>
        <taxon>Bacteroidia</taxon>
        <taxon>Bacteroidales</taxon>
        <taxon>Bacteroidaceae</taxon>
        <taxon>Bacteroides</taxon>
    </lineage>
</organism>
<dbReference type="Pfam" id="PF00534">
    <property type="entry name" value="Glycos_transf_1"/>
    <property type="match status" value="1"/>
</dbReference>
<comment type="caution">
    <text evidence="2">The sequence shown here is derived from an EMBL/GenBank/DDBJ whole genome shotgun (WGS) entry which is preliminary data.</text>
</comment>
<dbReference type="InterPro" id="IPR001296">
    <property type="entry name" value="Glyco_trans_1"/>
</dbReference>
<accession>A0A4Q5E7V5</accession>
<dbReference type="Gene3D" id="3.40.50.2000">
    <property type="entry name" value="Glycogen Phosphorylase B"/>
    <property type="match status" value="3"/>
</dbReference>
<dbReference type="AlphaFoldDB" id="A0A4Q5E7V5"/>
<evidence type="ECO:0000313" key="2">
    <source>
        <dbReference type="EMBL" id="KAB4241661.1"/>
    </source>
</evidence>
<dbReference type="Proteomes" id="UP000431575">
    <property type="component" value="Unassembled WGS sequence"/>
</dbReference>